<protein>
    <submittedName>
        <fullName evidence="3">Tail fiber protein</fullName>
    </submittedName>
</protein>
<gene>
    <name evidence="3" type="ORF">RZY48_002582</name>
</gene>
<dbReference type="InterPro" id="IPR037053">
    <property type="entry name" value="Phage_tail_collar_dom_sf"/>
</dbReference>
<name>A0AAI9G8Q2_9VIBR</name>
<sequence>MEPYLGNIQMFACTFAPHDYAFCDGSQITISQNPALYSLLSNTFGGNNTSYFNLPDLRGRMPIHPDPAYGLVQGTKGGMETVSLTLAQLPRHNHKVQVTTQYADTVRPNIPNGSQPTIFSPVLELENALPAYGPLGNNTATLSSFTLSKEPDSNDTGAPHNNLQPSTVINFCIALQGVYPQRN</sequence>
<comment type="caution">
    <text evidence="3">The sequence shown here is derived from an EMBL/GenBank/DDBJ whole genome shotgun (WGS) entry which is preliminary data.</text>
</comment>
<dbReference type="Proteomes" id="UP001253463">
    <property type="component" value="Unassembled WGS sequence"/>
</dbReference>
<reference evidence="3" key="1">
    <citation type="submission" date="2023-10" db="EMBL/GenBank/DDBJ databases">
        <authorList>
            <consortium name="PulseNet: The National Subtyping Network for Foodborne Disease Surveillance"/>
        </authorList>
    </citation>
    <scope>NUCLEOTIDE SEQUENCE</scope>
    <source>
        <strain evidence="3">PNUSAV004886</strain>
    </source>
</reference>
<dbReference type="AlphaFoldDB" id="A0AAI9G8Q2"/>
<proteinExistence type="predicted"/>
<organism evidence="3 4">
    <name type="scientific">Vibrio navarrensis</name>
    <dbReference type="NCBI Taxonomy" id="29495"/>
    <lineage>
        <taxon>Bacteria</taxon>
        <taxon>Pseudomonadati</taxon>
        <taxon>Pseudomonadota</taxon>
        <taxon>Gammaproteobacteria</taxon>
        <taxon>Vibrionales</taxon>
        <taxon>Vibrionaceae</taxon>
        <taxon>Vibrio</taxon>
    </lineage>
</organism>
<dbReference type="EMBL" id="ABNSCA010000005">
    <property type="protein sequence ID" value="ELN6933158.1"/>
    <property type="molecule type" value="Genomic_DNA"/>
</dbReference>
<dbReference type="Gene3D" id="3.90.1340.10">
    <property type="entry name" value="Phage tail collar domain"/>
    <property type="match status" value="1"/>
</dbReference>
<dbReference type="InterPro" id="IPR011083">
    <property type="entry name" value="Phage_tail_collar_dom"/>
</dbReference>
<evidence type="ECO:0000313" key="4">
    <source>
        <dbReference type="Proteomes" id="UP001253463"/>
    </source>
</evidence>
<feature type="domain" description="Phage tail collar" evidence="2">
    <location>
        <begin position="6"/>
        <end position="62"/>
    </location>
</feature>
<dbReference type="SUPFAM" id="SSF88874">
    <property type="entry name" value="Receptor-binding domain of short tail fibre protein gp12"/>
    <property type="match status" value="1"/>
</dbReference>
<evidence type="ECO:0000259" key="2">
    <source>
        <dbReference type="Pfam" id="PF07484"/>
    </source>
</evidence>
<dbReference type="Pfam" id="PF07484">
    <property type="entry name" value="Collar"/>
    <property type="match status" value="1"/>
</dbReference>
<evidence type="ECO:0000256" key="1">
    <source>
        <dbReference type="SAM" id="MobiDB-lite"/>
    </source>
</evidence>
<accession>A0AAI9G8Q2</accession>
<feature type="region of interest" description="Disordered" evidence="1">
    <location>
        <begin position="143"/>
        <end position="162"/>
    </location>
</feature>
<evidence type="ECO:0000313" key="3">
    <source>
        <dbReference type="EMBL" id="ELN6933158.1"/>
    </source>
</evidence>